<dbReference type="Pfam" id="PF13374">
    <property type="entry name" value="TPR_10"/>
    <property type="match status" value="1"/>
</dbReference>
<dbReference type="SUPFAM" id="SSF48452">
    <property type="entry name" value="TPR-like"/>
    <property type="match status" value="1"/>
</dbReference>
<comment type="caution">
    <text evidence="1">The sequence shown here is derived from an EMBL/GenBank/DDBJ whole genome shotgun (WGS) entry which is preliminary data.</text>
</comment>
<sequence length="124" mass="13471">MRFVEDGKNARLSIDEYHAFAQLASIFTGQNKHEEAEKMYDRALAGKEVVLGPDHTSTLDTIFNSGIACLAQGRLAAGEGMLRRALVGQERASGPEHISTLATVRGLGNVYQAQGRLAEAEEIR</sequence>
<name>A0A4T0EBY8_AURPU</name>
<evidence type="ECO:0008006" key="3">
    <source>
        <dbReference type="Google" id="ProtNLM"/>
    </source>
</evidence>
<proteinExistence type="predicted"/>
<gene>
    <name evidence="1" type="ORF">D6C83_01041</name>
</gene>
<dbReference type="PANTHER" id="PTHR46082">
    <property type="entry name" value="ATP/GTP-BINDING PROTEIN-RELATED"/>
    <property type="match status" value="1"/>
</dbReference>
<dbReference type="AlphaFoldDB" id="A0A4T0EBY8"/>
<dbReference type="InterPro" id="IPR053137">
    <property type="entry name" value="NLR-like"/>
</dbReference>
<organism evidence="1 2">
    <name type="scientific">Aureobasidium pullulans</name>
    <name type="common">Black yeast</name>
    <name type="synonym">Pullularia pullulans</name>
    <dbReference type="NCBI Taxonomy" id="5580"/>
    <lineage>
        <taxon>Eukaryota</taxon>
        <taxon>Fungi</taxon>
        <taxon>Dikarya</taxon>
        <taxon>Ascomycota</taxon>
        <taxon>Pezizomycotina</taxon>
        <taxon>Dothideomycetes</taxon>
        <taxon>Dothideomycetidae</taxon>
        <taxon>Dothideales</taxon>
        <taxon>Saccotheciaceae</taxon>
        <taxon>Aureobasidium</taxon>
    </lineage>
</organism>
<dbReference type="PANTHER" id="PTHR46082:SF6">
    <property type="entry name" value="AAA+ ATPASE DOMAIN-CONTAINING PROTEIN-RELATED"/>
    <property type="match status" value="1"/>
</dbReference>
<dbReference type="Pfam" id="PF13424">
    <property type="entry name" value="TPR_12"/>
    <property type="match status" value="1"/>
</dbReference>
<evidence type="ECO:0000313" key="2">
    <source>
        <dbReference type="Proteomes" id="UP000304947"/>
    </source>
</evidence>
<dbReference type="EMBL" id="QZBU01000165">
    <property type="protein sequence ID" value="TIA71346.1"/>
    <property type="molecule type" value="Genomic_DNA"/>
</dbReference>
<dbReference type="Gene3D" id="1.25.40.10">
    <property type="entry name" value="Tetratricopeptide repeat domain"/>
    <property type="match status" value="1"/>
</dbReference>
<reference evidence="1 2" key="1">
    <citation type="submission" date="2018-10" db="EMBL/GenBank/DDBJ databases">
        <title>Fifty Aureobasidium pullulans genomes reveal a recombining polyextremotolerant generalist.</title>
        <authorList>
            <person name="Gostincar C."/>
            <person name="Turk M."/>
            <person name="Zajc J."/>
            <person name="Gunde-Cimerman N."/>
        </authorList>
    </citation>
    <scope>NUCLEOTIDE SEQUENCE [LARGE SCALE GENOMIC DNA]</scope>
    <source>
        <strain evidence="1 2">EXF-3380</strain>
    </source>
</reference>
<accession>A0A4T0EBY8</accession>
<dbReference type="Proteomes" id="UP000304947">
    <property type="component" value="Unassembled WGS sequence"/>
</dbReference>
<evidence type="ECO:0000313" key="1">
    <source>
        <dbReference type="EMBL" id="TIA71346.1"/>
    </source>
</evidence>
<protein>
    <recommendedName>
        <fullName evidence="3">TPR-like protein</fullName>
    </recommendedName>
</protein>
<dbReference type="InterPro" id="IPR011990">
    <property type="entry name" value="TPR-like_helical_dom_sf"/>
</dbReference>